<evidence type="ECO:0000256" key="6">
    <source>
        <dbReference type="PROSITE-ProRule" id="PRU00433"/>
    </source>
</evidence>
<reference evidence="9 10" key="1">
    <citation type="submission" date="2020-07" db="EMBL/GenBank/DDBJ databases">
        <authorList>
            <person name="Maaloum M."/>
        </authorList>
    </citation>
    <scope>NUCLEOTIDE SEQUENCE [LARGE SCALE GENOMIC DNA]</scope>
    <source>
        <strain evidence="9 10">GCS-AN-3</strain>
    </source>
</reference>
<evidence type="ECO:0000256" key="4">
    <source>
        <dbReference type="ARBA" id="ARBA00022982"/>
    </source>
</evidence>
<keyword evidence="5 6" id="KW-0408">Iron</keyword>
<comment type="caution">
    <text evidence="9">The sequence shown here is derived from an EMBL/GenBank/DDBJ whole genome shotgun (WGS) entry which is preliminary data.</text>
</comment>
<feature type="domain" description="Cytochrome c" evidence="8">
    <location>
        <begin position="75"/>
        <end position="154"/>
    </location>
</feature>
<evidence type="ECO:0000313" key="10">
    <source>
        <dbReference type="Proteomes" id="UP000589716"/>
    </source>
</evidence>
<dbReference type="InterPro" id="IPR002323">
    <property type="entry name" value="Cyt_CIE"/>
</dbReference>
<keyword evidence="4" id="KW-0249">Electron transport</keyword>
<keyword evidence="7" id="KW-1133">Transmembrane helix</keyword>
<dbReference type="SUPFAM" id="SSF46626">
    <property type="entry name" value="Cytochrome c"/>
    <property type="match status" value="2"/>
</dbReference>
<sequence length="306" mass="30270">MSDITHEAHTGPIKTPKQLFWASVLAFVLPVFIIIGLVYYVTSATLPAPGVSEVQRGIAERLQKVGTVEIRDANRPLQTGEAVYKAQCTACHATGVSGAPKSGDHAAWAPRIALGYDALLTSALKGKGAMAPQGGGNFSDLEIGRAVVYMANAAGGKLAEPAAPADAASGAPAAAEPAAAAAPAPAPAAASEPAAAAPAAAEASAAAPAAAVVAAAPGAAAAATTSDPAVGKALYEKSCTVCHAAGVAGAPKSGNKEEWAPRIAKGMDALYKSSINGLNAMPPRGASTATDDEIKAAVDYMVNAAR</sequence>
<evidence type="ECO:0000256" key="3">
    <source>
        <dbReference type="ARBA" id="ARBA00022723"/>
    </source>
</evidence>
<dbReference type="EMBL" id="JACCKX010000001">
    <property type="protein sequence ID" value="NZA02206.1"/>
    <property type="molecule type" value="Genomic_DNA"/>
</dbReference>
<dbReference type="GO" id="GO:0009055">
    <property type="term" value="F:electron transfer activity"/>
    <property type="evidence" value="ECO:0007669"/>
    <property type="project" value="InterPro"/>
</dbReference>
<dbReference type="AlphaFoldDB" id="A0A853IP25"/>
<evidence type="ECO:0000256" key="1">
    <source>
        <dbReference type="ARBA" id="ARBA00022448"/>
    </source>
</evidence>
<organism evidence="9 10">
    <name type="scientific">Ottowia beijingensis</name>
    <dbReference type="NCBI Taxonomy" id="1207057"/>
    <lineage>
        <taxon>Bacteria</taxon>
        <taxon>Pseudomonadati</taxon>
        <taxon>Pseudomonadota</taxon>
        <taxon>Betaproteobacteria</taxon>
        <taxon>Burkholderiales</taxon>
        <taxon>Comamonadaceae</taxon>
        <taxon>Ottowia</taxon>
    </lineage>
</organism>
<dbReference type="Pfam" id="PF13442">
    <property type="entry name" value="Cytochrome_CBB3"/>
    <property type="match status" value="2"/>
</dbReference>
<proteinExistence type="predicted"/>
<gene>
    <name evidence="9" type="ORF">H0I39_11425</name>
</gene>
<dbReference type="PANTHER" id="PTHR40942:SF4">
    <property type="entry name" value="CYTOCHROME C5"/>
    <property type="match status" value="1"/>
</dbReference>
<protein>
    <submittedName>
        <fullName evidence="9">Cytochrome c5 family protein</fullName>
    </submittedName>
</protein>
<dbReference type="PROSITE" id="PS51007">
    <property type="entry name" value="CYTC"/>
    <property type="match status" value="2"/>
</dbReference>
<name>A0A853IP25_9BURK</name>
<evidence type="ECO:0000313" key="9">
    <source>
        <dbReference type="EMBL" id="NZA02206.1"/>
    </source>
</evidence>
<dbReference type="Gene3D" id="1.10.760.10">
    <property type="entry name" value="Cytochrome c-like domain"/>
    <property type="match status" value="2"/>
</dbReference>
<dbReference type="GO" id="GO:0020037">
    <property type="term" value="F:heme binding"/>
    <property type="evidence" value="ECO:0007669"/>
    <property type="project" value="InterPro"/>
</dbReference>
<dbReference type="InterPro" id="IPR036909">
    <property type="entry name" value="Cyt_c-like_dom_sf"/>
</dbReference>
<keyword evidence="3 6" id="KW-0479">Metal-binding</keyword>
<dbReference type="RefSeq" id="WP_180550556.1">
    <property type="nucleotide sequence ID" value="NZ_DAIPTI010000004.1"/>
</dbReference>
<dbReference type="Proteomes" id="UP000589716">
    <property type="component" value="Unassembled WGS sequence"/>
</dbReference>
<evidence type="ECO:0000256" key="2">
    <source>
        <dbReference type="ARBA" id="ARBA00022617"/>
    </source>
</evidence>
<evidence type="ECO:0000256" key="5">
    <source>
        <dbReference type="ARBA" id="ARBA00023004"/>
    </source>
</evidence>
<evidence type="ECO:0000256" key="7">
    <source>
        <dbReference type="SAM" id="Phobius"/>
    </source>
</evidence>
<dbReference type="PANTHER" id="PTHR40942">
    <property type="match status" value="1"/>
</dbReference>
<feature type="domain" description="Cytochrome c" evidence="8">
    <location>
        <begin position="226"/>
        <end position="305"/>
    </location>
</feature>
<keyword evidence="10" id="KW-1185">Reference proteome</keyword>
<keyword evidence="1" id="KW-0813">Transport</keyword>
<keyword evidence="2 6" id="KW-0349">Heme</keyword>
<keyword evidence="7" id="KW-0472">Membrane</keyword>
<dbReference type="InterPro" id="IPR009056">
    <property type="entry name" value="Cyt_c-like_dom"/>
</dbReference>
<keyword evidence="7" id="KW-0812">Transmembrane</keyword>
<accession>A0A853IP25</accession>
<dbReference type="GO" id="GO:0005506">
    <property type="term" value="F:iron ion binding"/>
    <property type="evidence" value="ECO:0007669"/>
    <property type="project" value="InterPro"/>
</dbReference>
<evidence type="ECO:0000259" key="8">
    <source>
        <dbReference type="PROSITE" id="PS51007"/>
    </source>
</evidence>
<feature type="transmembrane region" description="Helical" evidence="7">
    <location>
        <begin position="19"/>
        <end position="41"/>
    </location>
</feature>
<dbReference type="PRINTS" id="PR00607">
    <property type="entry name" value="CYTCHROMECIE"/>
</dbReference>